<proteinExistence type="inferred from homology"/>
<evidence type="ECO:0000256" key="3">
    <source>
        <dbReference type="ARBA" id="ARBA00022692"/>
    </source>
</evidence>
<feature type="transmembrane region" description="Helical" evidence="8">
    <location>
        <begin position="239"/>
        <end position="262"/>
    </location>
</feature>
<keyword evidence="5 8" id="KW-0472">Membrane</keyword>
<feature type="transmembrane region" description="Helical" evidence="8">
    <location>
        <begin position="119"/>
        <end position="140"/>
    </location>
</feature>
<dbReference type="PANTHER" id="PTHR21143">
    <property type="entry name" value="INVERTEBRATE GUSTATORY RECEPTOR"/>
    <property type="match status" value="1"/>
</dbReference>
<feature type="transmembrane region" description="Helical" evidence="8">
    <location>
        <begin position="34"/>
        <end position="52"/>
    </location>
</feature>
<keyword evidence="4 8" id="KW-1133">Transmembrane helix</keyword>
<evidence type="ECO:0000313" key="9">
    <source>
        <dbReference type="Proteomes" id="UP000695000"/>
    </source>
</evidence>
<reference evidence="10" key="1">
    <citation type="submission" date="2025-08" db="UniProtKB">
        <authorList>
            <consortium name="RefSeq"/>
        </authorList>
    </citation>
    <scope>IDENTIFICATION</scope>
    <source>
        <tissue evidence="10">Whole Larva</tissue>
    </source>
</reference>
<accession>A0ABM1MN79</accession>
<evidence type="ECO:0000256" key="5">
    <source>
        <dbReference type="ARBA" id="ARBA00023136"/>
    </source>
</evidence>
<sequence>MPYNRAFYTLANYLGIVPEYDALRGKPSSPCNRIYRFALFAFTVVGSVYNVYGDFAYRFPNLQTNVIVLNCLFKFGTYFICTSTILGALLWNQEKYKDFFRIMNSVDQRLYMKSNKESMNLETATINILMITVIVLEIYVQVSIHGVNLLQYSIYEYFQSLFMTISCLVQYNFLLSVVIRLNHLNVLLEKKLQVVGNEVEHTKKKYKWFTDRSIETAPQIYTSITELIDIFNNIFGWKIFYTTIRTIVQILLSMNNIIIYGIEKSTIMSDYKYFNIAVYVLWLMMEIIYCVILASGANKILDKSQETLLISYKILCLLPVETNCNERTNLNFLVQEISFRPLILSAAGFFTIDYTMVLTIITSVASYLIVVIQFN</sequence>
<gene>
    <name evidence="10" type="primary">LOC108562264</name>
</gene>
<feature type="transmembrane region" description="Helical" evidence="8">
    <location>
        <begin position="160"/>
        <end position="181"/>
    </location>
</feature>
<dbReference type="PANTHER" id="PTHR21143:SF104">
    <property type="entry name" value="GUSTATORY RECEPTOR 8A-RELATED"/>
    <property type="match status" value="1"/>
</dbReference>
<dbReference type="Pfam" id="PF08395">
    <property type="entry name" value="7tm_7"/>
    <property type="match status" value="1"/>
</dbReference>
<keyword evidence="6 8" id="KW-0675">Receptor</keyword>
<keyword evidence="2 8" id="KW-1003">Cell membrane</keyword>
<dbReference type="Proteomes" id="UP000695000">
    <property type="component" value="Unplaced"/>
</dbReference>
<evidence type="ECO:0000256" key="1">
    <source>
        <dbReference type="ARBA" id="ARBA00004651"/>
    </source>
</evidence>
<evidence type="ECO:0000256" key="6">
    <source>
        <dbReference type="ARBA" id="ARBA00023170"/>
    </source>
</evidence>
<keyword evidence="7 8" id="KW-0807">Transducer</keyword>
<evidence type="ECO:0000313" key="10">
    <source>
        <dbReference type="RefSeq" id="XP_017776029.1"/>
    </source>
</evidence>
<organism evidence="9 10">
    <name type="scientific">Nicrophorus vespilloides</name>
    <name type="common">Boreal carrion beetle</name>
    <dbReference type="NCBI Taxonomy" id="110193"/>
    <lineage>
        <taxon>Eukaryota</taxon>
        <taxon>Metazoa</taxon>
        <taxon>Ecdysozoa</taxon>
        <taxon>Arthropoda</taxon>
        <taxon>Hexapoda</taxon>
        <taxon>Insecta</taxon>
        <taxon>Pterygota</taxon>
        <taxon>Neoptera</taxon>
        <taxon>Endopterygota</taxon>
        <taxon>Coleoptera</taxon>
        <taxon>Polyphaga</taxon>
        <taxon>Staphyliniformia</taxon>
        <taxon>Silphidae</taxon>
        <taxon>Nicrophorinae</taxon>
        <taxon>Nicrophorus</taxon>
    </lineage>
</organism>
<evidence type="ECO:0000256" key="8">
    <source>
        <dbReference type="RuleBase" id="RU363108"/>
    </source>
</evidence>
<keyword evidence="3 8" id="KW-0812">Transmembrane</keyword>
<evidence type="ECO:0000256" key="7">
    <source>
        <dbReference type="ARBA" id="ARBA00023224"/>
    </source>
</evidence>
<feature type="transmembrane region" description="Helical" evidence="8">
    <location>
        <begin position="342"/>
        <end position="370"/>
    </location>
</feature>
<evidence type="ECO:0000256" key="2">
    <source>
        <dbReference type="ARBA" id="ARBA00022475"/>
    </source>
</evidence>
<dbReference type="GeneID" id="108562264"/>
<feature type="transmembrane region" description="Helical" evidence="8">
    <location>
        <begin position="72"/>
        <end position="91"/>
    </location>
</feature>
<name>A0ABM1MN79_NICVS</name>
<feature type="transmembrane region" description="Helical" evidence="8">
    <location>
        <begin position="274"/>
        <end position="294"/>
    </location>
</feature>
<comment type="subcellular location">
    <subcellularLocation>
        <location evidence="1 8">Cell membrane</location>
        <topology evidence="1 8">Multi-pass membrane protein</topology>
    </subcellularLocation>
</comment>
<keyword evidence="9" id="KW-1185">Reference proteome</keyword>
<evidence type="ECO:0000256" key="4">
    <source>
        <dbReference type="ARBA" id="ARBA00022989"/>
    </source>
</evidence>
<comment type="similarity">
    <text evidence="8">Belongs to the insect chemoreceptor superfamily. Gustatory receptor (GR) family.</text>
</comment>
<comment type="function">
    <text evidence="8">Gustatory receptor which mediates acceptance or avoidance behavior, depending on its substrates.</text>
</comment>
<dbReference type="InterPro" id="IPR013604">
    <property type="entry name" value="7TM_chemorcpt"/>
</dbReference>
<protein>
    <recommendedName>
        <fullName evidence="8">Gustatory receptor</fullName>
    </recommendedName>
</protein>
<dbReference type="RefSeq" id="XP_017776029.1">
    <property type="nucleotide sequence ID" value="XM_017920540.1"/>
</dbReference>